<evidence type="ECO:0000256" key="1">
    <source>
        <dbReference type="ARBA" id="ARBA00023172"/>
    </source>
</evidence>
<evidence type="ECO:0000313" key="3">
    <source>
        <dbReference type="Proteomes" id="UP000017048"/>
    </source>
</evidence>
<name>U5EJL6_NOCAS</name>
<evidence type="ECO:0000313" key="2">
    <source>
        <dbReference type="EMBL" id="GAD87470.1"/>
    </source>
</evidence>
<dbReference type="InterPro" id="IPR011010">
    <property type="entry name" value="DNA_brk_join_enz"/>
</dbReference>
<accession>U5EJL6</accession>
<protein>
    <submittedName>
        <fullName evidence="2">Transposase</fullName>
    </submittedName>
</protein>
<comment type="caution">
    <text evidence="2">The sequence shown here is derived from an EMBL/GenBank/DDBJ whole genome shotgun (WGS) entry which is preliminary data.</text>
</comment>
<proteinExistence type="predicted"/>
<dbReference type="Gene3D" id="1.10.443.10">
    <property type="entry name" value="Intergrase catalytic core"/>
    <property type="match status" value="1"/>
</dbReference>
<dbReference type="EMBL" id="BAFO02000034">
    <property type="protein sequence ID" value="GAD87470.1"/>
    <property type="molecule type" value="Genomic_DNA"/>
</dbReference>
<dbReference type="AlphaFoldDB" id="U5EJL6"/>
<keyword evidence="3" id="KW-1185">Reference proteome</keyword>
<organism evidence="2 3">
    <name type="scientific">Nocardia asteroides NBRC 15531</name>
    <dbReference type="NCBI Taxonomy" id="1110697"/>
    <lineage>
        <taxon>Bacteria</taxon>
        <taxon>Bacillati</taxon>
        <taxon>Actinomycetota</taxon>
        <taxon>Actinomycetes</taxon>
        <taxon>Mycobacteriales</taxon>
        <taxon>Nocardiaceae</taxon>
        <taxon>Nocardia</taxon>
    </lineage>
</organism>
<dbReference type="eggNOG" id="COG0582">
    <property type="taxonomic scope" value="Bacteria"/>
</dbReference>
<reference evidence="2 3" key="1">
    <citation type="journal article" date="2014" name="BMC Genomics">
        <title>Genome based analysis of type-I polyketide synthase and nonribosomal peptide synthetase gene clusters in seven strains of five representative Nocardia species.</title>
        <authorList>
            <person name="Komaki H."/>
            <person name="Ichikawa N."/>
            <person name="Hosoyama A."/>
            <person name="Takahashi-Nakaguchi A."/>
            <person name="Matsuzawa T."/>
            <person name="Suzuki K."/>
            <person name="Fujita N."/>
            <person name="Gonoi T."/>
        </authorList>
    </citation>
    <scope>NUCLEOTIDE SEQUENCE [LARGE SCALE GENOMIC DNA]</scope>
    <source>
        <strain evidence="2 3">NBRC 15531</strain>
    </source>
</reference>
<dbReference type="InterPro" id="IPR013762">
    <property type="entry name" value="Integrase-like_cat_sf"/>
</dbReference>
<sequence length="91" mass="9921">MGKQKPYVATPQQVWAIHDAFPEHLRVAVLLGAFADLRVAEVSALEVADVTYGHLWPDADESTRTAIGEVVAERMDSGTATADELRTEDRG</sequence>
<dbReference type="GO" id="GO:0003677">
    <property type="term" value="F:DNA binding"/>
    <property type="evidence" value="ECO:0007669"/>
    <property type="project" value="InterPro"/>
</dbReference>
<dbReference type="GO" id="GO:0006310">
    <property type="term" value="P:DNA recombination"/>
    <property type="evidence" value="ECO:0007669"/>
    <property type="project" value="UniProtKB-KW"/>
</dbReference>
<keyword evidence="1" id="KW-0233">DNA recombination</keyword>
<dbReference type="Proteomes" id="UP000017048">
    <property type="component" value="Unassembled WGS sequence"/>
</dbReference>
<gene>
    <name evidence="2" type="ORF">NCAST_34_06000</name>
</gene>
<dbReference type="SUPFAM" id="SSF56349">
    <property type="entry name" value="DNA breaking-rejoining enzymes"/>
    <property type="match status" value="1"/>
</dbReference>
<dbReference type="GO" id="GO:0015074">
    <property type="term" value="P:DNA integration"/>
    <property type="evidence" value="ECO:0007669"/>
    <property type="project" value="InterPro"/>
</dbReference>